<dbReference type="RefSeq" id="WP_037259424.1">
    <property type="nucleotide sequence ID" value="NZ_JALZ01000003.1"/>
</dbReference>
<proteinExistence type="predicted"/>
<evidence type="ECO:0000313" key="2">
    <source>
        <dbReference type="Proteomes" id="UP000022447"/>
    </source>
</evidence>
<comment type="caution">
    <text evidence="1">The sequence shown here is derived from an EMBL/GenBank/DDBJ whole genome shotgun (WGS) entry which is preliminary data.</text>
</comment>
<reference evidence="1 2" key="1">
    <citation type="submission" date="2014-01" db="EMBL/GenBank/DDBJ databases">
        <title>Roseivivax halodurans JCM 10272 Genome Sequencing.</title>
        <authorList>
            <person name="Lai Q."/>
            <person name="Li G."/>
            <person name="Shao Z."/>
        </authorList>
    </citation>
    <scope>NUCLEOTIDE SEQUENCE [LARGE SCALE GENOMIC DNA]</scope>
    <source>
        <strain evidence="1 2">JCM 10272</strain>
    </source>
</reference>
<accession>X7EIM8</accession>
<dbReference type="OrthoDB" id="9939197at2"/>
<name>X7EIM8_9RHOB</name>
<dbReference type="STRING" id="1449350.OCH239_11925"/>
<dbReference type="Proteomes" id="UP000022447">
    <property type="component" value="Unassembled WGS sequence"/>
</dbReference>
<dbReference type="AlphaFoldDB" id="X7EIM8"/>
<sequence length="59" mass="6820">MSLDETMERLMSVCELRVREGRADSLVYVFRSVKEATAMVRFLSDFLPGAEFVIQPVRH</sequence>
<gene>
    <name evidence="1" type="ORF">OCH239_11925</name>
</gene>
<keyword evidence="2" id="KW-1185">Reference proteome</keyword>
<dbReference type="EMBL" id="JALZ01000003">
    <property type="protein sequence ID" value="ETX15949.1"/>
    <property type="molecule type" value="Genomic_DNA"/>
</dbReference>
<protein>
    <submittedName>
        <fullName evidence="1">Uncharacterized protein</fullName>
    </submittedName>
</protein>
<dbReference type="eggNOG" id="ENOG5030YX0">
    <property type="taxonomic scope" value="Bacteria"/>
</dbReference>
<evidence type="ECO:0000313" key="1">
    <source>
        <dbReference type="EMBL" id="ETX15949.1"/>
    </source>
</evidence>
<organism evidence="1 2">
    <name type="scientific">Roseivivax halodurans JCM 10272</name>
    <dbReference type="NCBI Taxonomy" id="1449350"/>
    <lineage>
        <taxon>Bacteria</taxon>
        <taxon>Pseudomonadati</taxon>
        <taxon>Pseudomonadota</taxon>
        <taxon>Alphaproteobacteria</taxon>
        <taxon>Rhodobacterales</taxon>
        <taxon>Roseobacteraceae</taxon>
        <taxon>Roseivivax</taxon>
    </lineage>
</organism>